<dbReference type="AlphaFoldDB" id="A0A150FZN9"/>
<keyword evidence="10" id="KW-1185">Reference proteome</keyword>
<name>A0A150FZN9_GONPE</name>
<keyword evidence="5 7" id="KW-0472">Membrane</keyword>
<dbReference type="EMBL" id="LSYV01000104">
    <property type="protein sequence ID" value="KXZ43083.1"/>
    <property type="molecule type" value="Genomic_DNA"/>
</dbReference>
<dbReference type="InterPro" id="IPR005821">
    <property type="entry name" value="Ion_trans_dom"/>
</dbReference>
<protein>
    <recommendedName>
        <fullName evidence="8">Ion transport domain-containing protein</fullName>
    </recommendedName>
</protein>
<proteinExistence type="predicted"/>
<comment type="subcellular location">
    <subcellularLocation>
        <location evidence="1">Membrane</location>
        <topology evidence="1">Multi-pass membrane protein</topology>
    </subcellularLocation>
</comment>
<gene>
    <name evidence="9" type="ORF">GPECTOR_104g89</name>
</gene>
<dbReference type="Proteomes" id="UP000075714">
    <property type="component" value="Unassembled WGS sequence"/>
</dbReference>
<feature type="transmembrane region" description="Helical" evidence="7">
    <location>
        <begin position="68"/>
        <end position="92"/>
    </location>
</feature>
<sequence length="413" mass="45271">MFDTAQIILMALFLGLHWSCAVPVVVIRCLAAALVLVLFWRMLGYMMVMEGLGNFVRMVQEVTWDLRWFFVFLGFIFAGFTLSILVLAVDLSPGQGSDSDGPRHPIFVLVLVRLYTMMYSNFDPDILLDPDSGAAAAVTSLSAVVCSIFMMFVSIILLNLLIAVIGDAYDRVSYDREVNRMKSKAALVVEVDLLLPRWFRKQCDETFFHASHGHVVMILQEERRLEPAEGGKAPTPVSAPPAVHGSSEPSGTAEVAWVAESTGRLGVMKALIGSGMANTQAAVSGMQVAVREQKVQLDALKEQLDKLQGLDMGARLDAMQTKVSELGTTQLRALEAVRTMQEQLSRLCEQLQAARPAAEDREAAATAVRAEPSAPSNTTSGQERVEPAARGRSNHRRRQANTPPPVEEERLNS</sequence>
<feature type="region of interest" description="Disordered" evidence="6">
    <location>
        <begin position="358"/>
        <end position="413"/>
    </location>
</feature>
<dbReference type="GO" id="GO:0005886">
    <property type="term" value="C:plasma membrane"/>
    <property type="evidence" value="ECO:0007669"/>
    <property type="project" value="TreeGrafter"/>
</dbReference>
<dbReference type="GO" id="GO:0005216">
    <property type="term" value="F:monoatomic ion channel activity"/>
    <property type="evidence" value="ECO:0007669"/>
    <property type="project" value="InterPro"/>
</dbReference>
<feature type="transmembrane region" description="Helical" evidence="7">
    <location>
        <begin position="134"/>
        <end position="166"/>
    </location>
</feature>
<keyword evidence="4 7" id="KW-1133">Transmembrane helix</keyword>
<evidence type="ECO:0000256" key="5">
    <source>
        <dbReference type="ARBA" id="ARBA00023136"/>
    </source>
</evidence>
<evidence type="ECO:0000256" key="3">
    <source>
        <dbReference type="ARBA" id="ARBA00022737"/>
    </source>
</evidence>
<feature type="transmembrane region" description="Helical" evidence="7">
    <location>
        <begin position="104"/>
        <end position="122"/>
    </location>
</feature>
<reference evidence="10" key="1">
    <citation type="journal article" date="2016" name="Nat. Commun.">
        <title>The Gonium pectorale genome demonstrates co-option of cell cycle regulation during the evolution of multicellularity.</title>
        <authorList>
            <person name="Hanschen E.R."/>
            <person name="Marriage T.N."/>
            <person name="Ferris P.J."/>
            <person name="Hamaji T."/>
            <person name="Toyoda A."/>
            <person name="Fujiyama A."/>
            <person name="Neme R."/>
            <person name="Noguchi H."/>
            <person name="Minakuchi Y."/>
            <person name="Suzuki M."/>
            <person name="Kawai-Toyooka H."/>
            <person name="Smith D.R."/>
            <person name="Sparks H."/>
            <person name="Anderson J."/>
            <person name="Bakaric R."/>
            <person name="Luria V."/>
            <person name="Karger A."/>
            <person name="Kirschner M.W."/>
            <person name="Durand P.M."/>
            <person name="Michod R.E."/>
            <person name="Nozaki H."/>
            <person name="Olson B.J."/>
        </authorList>
    </citation>
    <scope>NUCLEOTIDE SEQUENCE [LARGE SCALE GENOMIC DNA]</scope>
    <source>
        <strain evidence="10">NIES-2863</strain>
    </source>
</reference>
<evidence type="ECO:0000313" key="9">
    <source>
        <dbReference type="EMBL" id="KXZ43083.1"/>
    </source>
</evidence>
<dbReference type="OrthoDB" id="552831at2759"/>
<evidence type="ECO:0000256" key="6">
    <source>
        <dbReference type="SAM" id="MobiDB-lite"/>
    </source>
</evidence>
<feature type="compositionally biased region" description="Low complexity" evidence="6">
    <location>
        <begin position="364"/>
        <end position="375"/>
    </location>
</feature>
<dbReference type="Pfam" id="PF00520">
    <property type="entry name" value="Ion_trans"/>
    <property type="match status" value="1"/>
</dbReference>
<evidence type="ECO:0000256" key="7">
    <source>
        <dbReference type="SAM" id="Phobius"/>
    </source>
</evidence>
<evidence type="ECO:0000256" key="1">
    <source>
        <dbReference type="ARBA" id="ARBA00004141"/>
    </source>
</evidence>
<accession>A0A150FZN9</accession>
<dbReference type="PANTHER" id="PTHR10582:SF2">
    <property type="entry name" value="INACTIVE"/>
    <property type="match status" value="1"/>
</dbReference>
<feature type="transmembrane region" description="Helical" evidence="7">
    <location>
        <begin position="7"/>
        <end position="40"/>
    </location>
</feature>
<comment type="caution">
    <text evidence="9">The sequence shown here is derived from an EMBL/GenBank/DDBJ whole genome shotgun (WGS) entry which is preliminary data.</text>
</comment>
<feature type="domain" description="Ion transport" evidence="8">
    <location>
        <begin position="4"/>
        <end position="172"/>
    </location>
</feature>
<dbReference type="GO" id="GO:0098703">
    <property type="term" value="P:calcium ion import across plasma membrane"/>
    <property type="evidence" value="ECO:0007669"/>
    <property type="project" value="TreeGrafter"/>
</dbReference>
<evidence type="ECO:0000313" key="10">
    <source>
        <dbReference type="Proteomes" id="UP000075714"/>
    </source>
</evidence>
<dbReference type="PANTHER" id="PTHR10582">
    <property type="entry name" value="TRANSIENT RECEPTOR POTENTIAL ION CHANNEL PROTEIN"/>
    <property type="match status" value="1"/>
</dbReference>
<evidence type="ECO:0000256" key="4">
    <source>
        <dbReference type="ARBA" id="ARBA00022989"/>
    </source>
</evidence>
<feature type="region of interest" description="Disordered" evidence="6">
    <location>
        <begin position="227"/>
        <end position="251"/>
    </location>
</feature>
<dbReference type="InterPro" id="IPR024862">
    <property type="entry name" value="TRPV"/>
</dbReference>
<evidence type="ECO:0000259" key="8">
    <source>
        <dbReference type="Pfam" id="PF00520"/>
    </source>
</evidence>
<organism evidence="9 10">
    <name type="scientific">Gonium pectorale</name>
    <name type="common">Green alga</name>
    <dbReference type="NCBI Taxonomy" id="33097"/>
    <lineage>
        <taxon>Eukaryota</taxon>
        <taxon>Viridiplantae</taxon>
        <taxon>Chlorophyta</taxon>
        <taxon>core chlorophytes</taxon>
        <taxon>Chlorophyceae</taxon>
        <taxon>CS clade</taxon>
        <taxon>Chlamydomonadales</taxon>
        <taxon>Volvocaceae</taxon>
        <taxon>Gonium</taxon>
    </lineage>
</organism>
<evidence type="ECO:0000256" key="2">
    <source>
        <dbReference type="ARBA" id="ARBA00022692"/>
    </source>
</evidence>
<keyword evidence="3" id="KW-0677">Repeat</keyword>
<keyword evidence="2 7" id="KW-0812">Transmembrane</keyword>